<keyword evidence="2" id="KW-0472">Membrane</keyword>
<keyword evidence="2" id="KW-0812">Transmembrane</keyword>
<evidence type="ECO:0000256" key="3">
    <source>
        <dbReference type="SAM" id="SignalP"/>
    </source>
</evidence>
<evidence type="ECO:0000256" key="1">
    <source>
        <dbReference type="SAM" id="MobiDB-lite"/>
    </source>
</evidence>
<reference evidence="4" key="1">
    <citation type="submission" date="2018-04" db="EMBL/GenBank/DDBJ databases">
        <authorList>
            <person name="Go L.Y."/>
            <person name="Mitchell J.A."/>
        </authorList>
    </citation>
    <scope>NUCLEOTIDE SEQUENCE</scope>
    <source>
        <tissue evidence="4">Whole organism</tissue>
    </source>
</reference>
<evidence type="ECO:0000313" key="5">
    <source>
        <dbReference type="EMBL" id="SSX31910.1"/>
    </source>
</evidence>
<organism evidence="4">
    <name type="scientific">Culicoides sonorensis</name>
    <name type="common">Biting midge</name>
    <dbReference type="NCBI Taxonomy" id="179676"/>
    <lineage>
        <taxon>Eukaryota</taxon>
        <taxon>Metazoa</taxon>
        <taxon>Ecdysozoa</taxon>
        <taxon>Arthropoda</taxon>
        <taxon>Hexapoda</taxon>
        <taxon>Insecta</taxon>
        <taxon>Pterygota</taxon>
        <taxon>Neoptera</taxon>
        <taxon>Endopterygota</taxon>
        <taxon>Diptera</taxon>
        <taxon>Nematocera</taxon>
        <taxon>Chironomoidea</taxon>
        <taxon>Ceratopogonidae</taxon>
        <taxon>Ceratopogoninae</taxon>
        <taxon>Culicoides</taxon>
        <taxon>Monoculicoides</taxon>
    </lineage>
</organism>
<gene>
    <name evidence="4" type="primary">CSON004235</name>
</gene>
<feature type="signal peptide" evidence="3">
    <location>
        <begin position="1"/>
        <end position="21"/>
    </location>
</feature>
<feature type="transmembrane region" description="Helical" evidence="2">
    <location>
        <begin position="516"/>
        <end position="538"/>
    </location>
</feature>
<feature type="chain" id="PRO_5036062141" evidence="3">
    <location>
        <begin position="22"/>
        <end position="574"/>
    </location>
</feature>
<name>A0A336L3F1_CULSO</name>
<protein>
    <submittedName>
        <fullName evidence="4">CSON004235 protein</fullName>
    </submittedName>
</protein>
<dbReference type="EMBL" id="UFQT01001823">
    <property type="protein sequence ID" value="SSX31910.1"/>
    <property type="molecule type" value="Genomic_DNA"/>
</dbReference>
<evidence type="ECO:0000256" key="2">
    <source>
        <dbReference type="SAM" id="Phobius"/>
    </source>
</evidence>
<keyword evidence="2" id="KW-1133">Transmembrane helix</keyword>
<accession>A0A336L3F1</accession>
<feature type="region of interest" description="Disordered" evidence="1">
    <location>
        <begin position="554"/>
        <end position="574"/>
    </location>
</feature>
<proteinExistence type="predicted"/>
<evidence type="ECO:0000313" key="4">
    <source>
        <dbReference type="EMBL" id="SSX12466.1"/>
    </source>
</evidence>
<dbReference type="EMBL" id="UFQS01001823">
    <property type="protein sequence ID" value="SSX12466.1"/>
    <property type="molecule type" value="Genomic_DNA"/>
</dbReference>
<feature type="compositionally biased region" description="Basic and acidic residues" evidence="1">
    <location>
        <begin position="564"/>
        <end position="574"/>
    </location>
</feature>
<reference evidence="5" key="2">
    <citation type="submission" date="2018-07" db="EMBL/GenBank/DDBJ databases">
        <authorList>
            <person name="Quirk P.G."/>
            <person name="Krulwich T.A."/>
        </authorList>
    </citation>
    <scope>NUCLEOTIDE SEQUENCE</scope>
</reference>
<dbReference type="AlphaFoldDB" id="A0A336L3F1"/>
<keyword evidence="3" id="KW-0732">Signal</keyword>
<dbReference type="VEuPathDB" id="VectorBase:CSON004235"/>
<sequence length="574" mass="65604">MIKLIIIGLLLVISTKTNVESVIFPNKQMSIVKNQGFFMYIVHQSTFKLEKCSLKLEDGTEFDLDPKVKEPFIYNTSEGVLIQRYSQNECGVRVKNVAQSLSGKWTLTAQGDRGSVDSDSVFLEVLSNKLDPSPLVVTVTDENPYRRVKCPNNYAAKHCRVFDHNGDEKKDQCDFYAQSFGNETLYECRTMRWGEMQETQSFIKVLMEEEHEKEVKGKIIETDTHVILTCQDYSGLCRAEMPHKTRQLLLMDGLLMDRYSTYDTQINKGRCSIEIEKPLRPEDIGTWRIYHSEKDDSGCVFRVHDDSAVPQSNSRNPKQIEIWQNNVNALTIECEVPFPIDYCYLSTPDFPDNENYTSLIPDQFFKSKFLGICRFTIKNPISGTYVCGVNNIDGGEDIQTYYQVKVFQVPAHSSFSQVTSGKGKSIDILVKTIFNYPIGYCRFMMPNGQIHGVSDKFRMEGNLRYYGKGLKYGECGVQVLKVTDEYYGVWKATIQVEGKEYHLEVVVTNPSGFRTAYVAGPILAVVAISGIVLAYMIYQKRYRRTVRRPRYDRTVGTSTDDYGLDNRSEASHES</sequence>
<dbReference type="OMA" id="TIEICRF"/>